<evidence type="ECO:0000313" key="3">
    <source>
        <dbReference type="Proteomes" id="UP000789405"/>
    </source>
</evidence>
<keyword evidence="1" id="KW-0812">Transmembrane</keyword>
<keyword evidence="1" id="KW-0472">Membrane</keyword>
<keyword evidence="1" id="KW-1133">Transmembrane helix</keyword>
<proteinExistence type="predicted"/>
<dbReference type="Proteomes" id="UP000789405">
    <property type="component" value="Unassembled WGS sequence"/>
</dbReference>
<comment type="caution">
    <text evidence="2">The sequence shown here is derived from an EMBL/GenBank/DDBJ whole genome shotgun (WGS) entry which is preliminary data.</text>
</comment>
<dbReference type="AlphaFoldDB" id="A0A9N9DYM9"/>
<name>A0A9N9DYM9_9GLOM</name>
<feature type="non-terminal residue" evidence="2">
    <location>
        <position position="169"/>
    </location>
</feature>
<evidence type="ECO:0000256" key="1">
    <source>
        <dbReference type="SAM" id="Phobius"/>
    </source>
</evidence>
<organism evidence="2 3">
    <name type="scientific">Dentiscutata erythropus</name>
    <dbReference type="NCBI Taxonomy" id="1348616"/>
    <lineage>
        <taxon>Eukaryota</taxon>
        <taxon>Fungi</taxon>
        <taxon>Fungi incertae sedis</taxon>
        <taxon>Mucoromycota</taxon>
        <taxon>Glomeromycotina</taxon>
        <taxon>Glomeromycetes</taxon>
        <taxon>Diversisporales</taxon>
        <taxon>Gigasporaceae</taxon>
        <taxon>Dentiscutata</taxon>
    </lineage>
</organism>
<accession>A0A9N9DYM9</accession>
<feature type="transmembrane region" description="Helical" evidence="1">
    <location>
        <begin position="12"/>
        <end position="33"/>
    </location>
</feature>
<protein>
    <submittedName>
        <fullName evidence="2">18795_t:CDS:1</fullName>
    </submittedName>
</protein>
<evidence type="ECO:0000313" key="2">
    <source>
        <dbReference type="EMBL" id="CAG8652968.1"/>
    </source>
</evidence>
<dbReference type="EMBL" id="CAJVPY010005922">
    <property type="protein sequence ID" value="CAG8652968.1"/>
    <property type="molecule type" value="Genomic_DNA"/>
</dbReference>
<keyword evidence="3" id="KW-1185">Reference proteome</keyword>
<reference evidence="2" key="1">
    <citation type="submission" date="2021-06" db="EMBL/GenBank/DDBJ databases">
        <authorList>
            <person name="Kallberg Y."/>
            <person name="Tangrot J."/>
            <person name="Rosling A."/>
        </authorList>
    </citation>
    <scope>NUCLEOTIDE SEQUENCE</scope>
    <source>
        <strain evidence="2">MA453B</strain>
    </source>
</reference>
<sequence>MTIIVNLSPGQLAAIINFLLPVIISRIGIILMLKNINDKMTALEWTTISELIVKGPISSYGMCGVPVTTSFKLSVEGKGSYKPKMFINKTDVWQSNLQPLGGNGQMIDFTAETLGAESGENISNNSVLVSENSLWLPAENPPLGNGIGNLALHQQWRKEGTTEESISRI</sequence>
<gene>
    <name evidence="2" type="ORF">DERYTH_LOCUS10283</name>
</gene>